<sequence>MQKLFCEANVMYWGKCLLKLTYDFIDRSLAAYPDLPPFNSPHVHFIDAGLALSYAPGVTRYSKVGSIHTAFLIEEFIEGRNNNFIKYIHNSTATPLLDPDEEGYELTLFFCFAQHVQYAKTGGLAFISDFEGERNDLTKIVLSND</sequence>
<keyword evidence="2" id="KW-0808">Transferase</keyword>
<accession>A0A0C2ZAB0</accession>
<dbReference type="GO" id="GO:0005524">
    <property type="term" value="F:ATP binding"/>
    <property type="evidence" value="ECO:0007669"/>
    <property type="project" value="InterPro"/>
</dbReference>
<reference evidence="5 6" key="1">
    <citation type="submission" date="2014-04" db="EMBL/GenBank/DDBJ databases">
        <authorList>
            <consortium name="DOE Joint Genome Institute"/>
            <person name="Kuo A."/>
            <person name="Kohler A."/>
            <person name="Nagy L.G."/>
            <person name="Floudas D."/>
            <person name="Copeland A."/>
            <person name="Barry K.W."/>
            <person name="Cichocki N."/>
            <person name="Veneault-Fourrey C."/>
            <person name="LaButti K."/>
            <person name="Lindquist E.A."/>
            <person name="Lipzen A."/>
            <person name="Lundell T."/>
            <person name="Morin E."/>
            <person name="Murat C."/>
            <person name="Sun H."/>
            <person name="Tunlid A."/>
            <person name="Henrissat B."/>
            <person name="Grigoriev I.V."/>
            <person name="Hibbett D.S."/>
            <person name="Martin F."/>
            <person name="Nordberg H.P."/>
            <person name="Cantor M.N."/>
            <person name="Hua S.X."/>
        </authorList>
    </citation>
    <scope>NUCLEOTIDE SEQUENCE [LARGE SCALE GENOMIC DNA]</scope>
    <source>
        <strain evidence="5 6">Foug A</strain>
    </source>
</reference>
<dbReference type="Pfam" id="PF02816">
    <property type="entry name" value="Alpha_kinase"/>
    <property type="match status" value="1"/>
</dbReference>
<dbReference type="AlphaFoldDB" id="A0A0C2ZAB0"/>
<dbReference type="OrthoDB" id="301415at2759"/>
<evidence type="ECO:0000313" key="5">
    <source>
        <dbReference type="EMBL" id="KIM58808.1"/>
    </source>
</evidence>
<proteinExistence type="predicted"/>
<dbReference type="STRING" id="1036808.A0A0C2ZAB0"/>
<feature type="domain" description="Alpha-type protein kinase" evidence="4">
    <location>
        <begin position="68"/>
        <end position="140"/>
    </location>
</feature>
<dbReference type="Gene3D" id="3.20.200.10">
    <property type="entry name" value="MHCK/EF2 kinase"/>
    <property type="match status" value="1"/>
</dbReference>
<name>A0A0C2ZAB0_9AGAM</name>
<keyword evidence="1" id="KW-0723">Serine/threonine-protein kinase</keyword>
<dbReference type="Proteomes" id="UP000053989">
    <property type="component" value="Unassembled WGS sequence"/>
</dbReference>
<evidence type="ECO:0000256" key="1">
    <source>
        <dbReference type="ARBA" id="ARBA00022527"/>
    </source>
</evidence>
<reference evidence="6" key="2">
    <citation type="submission" date="2015-01" db="EMBL/GenBank/DDBJ databases">
        <title>Evolutionary Origins and Diversification of the Mycorrhizal Mutualists.</title>
        <authorList>
            <consortium name="DOE Joint Genome Institute"/>
            <consortium name="Mycorrhizal Genomics Consortium"/>
            <person name="Kohler A."/>
            <person name="Kuo A."/>
            <person name="Nagy L.G."/>
            <person name="Floudas D."/>
            <person name="Copeland A."/>
            <person name="Barry K.W."/>
            <person name="Cichocki N."/>
            <person name="Veneault-Fourrey C."/>
            <person name="LaButti K."/>
            <person name="Lindquist E.A."/>
            <person name="Lipzen A."/>
            <person name="Lundell T."/>
            <person name="Morin E."/>
            <person name="Murat C."/>
            <person name="Riley R."/>
            <person name="Ohm R."/>
            <person name="Sun H."/>
            <person name="Tunlid A."/>
            <person name="Henrissat B."/>
            <person name="Grigoriev I.V."/>
            <person name="Hibbett D.S."/>
            <person name="Martin F."/>
        </authorList>
    </citation>
    <scope>NUCLEOTIDE SEQUENCE [LARGE SCALE GENOMIC DNA]</scope>
    <source>
        <strain evidence="6">Foug A</strain>
    </source>
</reference>
<dbReference type="EMBL" id="KN822081">
    <property type="protein sequence ID" value="KIM58808.1"/>
    <property type="molecule type" value="Genomic_DNA"/>
</dbReference>
<protein>
    <recommendedName>
        <fullName evidence="4">Alpha-type protein kinase domain-containing protein</fullName>
    </recommendedName>
</protein>
<evidence type="ECO:0000256" key="2">
    <source>
        <dbReference type="ARBA" id="ARBA00022679"/>
    </source>
</evidence>
<organism evidence="5 6">
    <name type="scientific">Scleroderma citrinum Foug A</name>
    <dbReference type="NCBI Taxonomy" id="1036808"/>
    <lineage>
        <taxon>Eukaryota</taxon>
        <taxon>Fungi</taxon>
        <taxon>Dikarya</taxon>
        <taxon>Basidiomycota</taxon>
        <taxon>Agaricomycotina</taxon>
        <taxon>Agaricomycetes</taxon>
        <taxon>Agaricomycetidae</taxon>
        <taxon>Boletales</taxon>
        <taxon>Sclerodermatineae</taxon>
        <taxon>Sclerodermataceae</taxon>
        <taxon>Scleroderma</taxon>
    </lineage>
</organism>
<keyword evidence="6" id="KW-1185">Reference proteome</keyword>
<evidence type="ECO:0000256" key="3">
    <source>
        <dbReference type="ARBA" id="ARBA00022777"/>
    </source>
</evidence>
<dbReference type="InParanoid" id="A0A0C2ZAB0"/>
<evidence type="ECO:0000259" key="4">
    <source>
        <dbReference type="Pfam" id="PF02816"/>
    </source>
</evidence>
<keyword evidence="3" id="KW-0418">Kinase</keyword>
<dbReference type="InterPro" id="IPR004166">
    <property type="entry name" value="a-kinase_dom"/>
</dbReference>
<dbReference type="GO" id="GO:0004674">
    <property type="term" value="F:protein serine/threonine kinase activity"/>
    <property type="evidence" value="ECO:0007669"/>
    <property type="project" value="UniProtKB-KW"/>
</dbReference>
<dbReference type="HOGENOM" id="CLU_073913_3_0_1"/>
<gene>
    <name evidence="5" type="ORF">SCLCIDRAFT_16688</name>
</gene>
<evidence type="ECO:0000313" key="6">
    <source>
        <dbReference type="Proteomes" id="UP000053989"/>
    </source>
</evidence>